<organism evidence="2 3">
    <name type="scientific">Actinophytocola algeriensis</name>
    <dbReference type="NCBI Taxonomy" id="1768010"/>
    <lineage>
        <taxon>Bacteria</taxon>
        <taxon>Bacillati</taxon>
        <taxon>Actinomycetota</taxon>
        <taxon>Actinomycetes</taxon>
        <taxon>Pseudonocardiales</taxon>
        <taxon>Pseudonocardiaceae</taxon>
    </lineage>
</organism>
<keyword evidence="1" id="KW-0175">Coiled coil</keyword>
<evidence type="ECO:0000256" key="1">
    <source>
        <dbReference type="SAM" id="Coils"/>
    </source>
</evidence>
<dbReference type="AlphaFoldDB" id="A0A7W7QBW8"/>
<dbReference type="RefSeq" id="WP_184814621.1">
    <property type="nucleotide sequence ID" value="NZ_JACHJQ010000007.1"/>
</dbReference>
<name>A0A7W7QBW8_9PSEU</name>
<feature type="coiled-coil region" evidence="1">
    <location>
        <begin position="5"/>
        <end position="39"/>
    </location>
</feature>
<dbReference type="Proteomes" id="UP000520767">
    <property type="component" value="Unassembled WGS sequence"/>
</dbReference>
<accession>A0A7W7QBW8</accession>
<reference evidence="2 3" key="1">
    <citation type="submission" date="2020-08" db="EMBL/GenBank/DDBJ databases">
        <title>Genomic Encyclopedia of Type Strains, Phase III (KMG-III): the genomes of soil and plant-associated and newly described type strains.</title>
        <authorList>
            <person name="Whitman W."/>
        </authorList>
    </citation>
    <scope>NUCLEOTIDE SEQUENCE [LARGE SCALE GENOMIC DNA]</scope>
    <source>
        <strain evidence="2 3">CECT 8960</strain>
    </source>
</reference>
<proteinExistence type="predicted"/>
<dbReference type="EMBL" id="JACHJQ010000007">
    <property type="protein sequence ID" value="MBB4910598.1"/>
    <property type="molecule type" value="Genomic_DNA"/>
</dbReference>
<evidence type="ECO:0000313" key="2">
    <source>
        <dbReference type="EMBL" id="MBB4910598.1"/>
    </source>
</evidence>
<keyword evidence="3" id="KW-1185">Reference proteome</keyword>
<comment type="caution">
    <text evidence="2">The sequence shown here is derived from an EMBL/GenBank/DDBJ whole genome shotgun (WGS) entry which is preliminary data.</text>
</comment>
<evidence type="ECO:0000313" key="3">
    <source>
        <dbReference type="Proteomes" id="UP000520767"/>
    </source>
</evidence>
<protein>
    <submittedName>
        <fullName evidence="2">Prephenate dehydratase</fullName>
    </submittedName>
</protein>
<gene>
    <name evidence="2" type="ORF">FHR82_006856</name>
</gene>
<sequence length="87" mass="10160">MSHLARELDRHLEWIESQAEALQEAIEQLYRQTNALMNQHAGWNDEQAHIIRRAIADWGDNCGRSILHACDEVRQFREHLLRASTKG</sequence>